<dbReference type="EMBL" id="GL883010">
    <property type="protein sequence ID" value="EGG21831.1"/>
    <property type="molecule type" value="Genomic_DNA"/>
</dbReference>
<dbReference type="AlphaFoldDB" id="F4PUB6"/>
<dbReference type="Proteomes" id="UP000007797">
    <property type="component" value="Unassembled WGS sequence"/>
</dbReference>
<keyword evidence="1" id="KW-0175">Coiled coil</keyword>
<dbReference type="RefSeq" id="XP_004359681.1">
    <property type="nucleotide sequence ID" value="XM_004359624.1"/>
</dbReference>
<proteinExistence type="predicted"/>
<feature type="coiled-coil region" evidence="1">
    <location>
        <begin position="657"/>
        <end position="726"/>
    </location>
</feature>
<dbReference type="STRING" id="1054147.F4PUB6"/>
<feature type="coiled-coil region" evidence="1">
    <location>
        <begin position="24"/>
        <end position="416"/>
    </location>
</feature>
<accession>F4PUB6</accession>
<feature type="region of interest" description="Disordered" evidence="2">
    <location>
        <begin position="919"/>
        <end position="942"/>
    </location>
</feature>
<protein>
    <submittedName>
        <fullName evidence="3">Uncharacterized protein</fullName>
    </submittedName>
</protein>
<feature type="coiled-coil region" evidence="1">
    <location>
        <begin position="529"/>
        <end position="623"/>
    </location>
</feature>
<gene>
    <name evidence="3" type="ORF">DFA_01717</name>
</gene>
<name>F4PUB6_CACFS</name>
<dbReference type="GeneID" id="14873504"/>
<evidence type="ECO:0000313" key="4">
    <source>
        <dbReference type="Proteomes" id="UP000007797"/>
    </source>
</evidence>
<feature type="coiled-coil region" evidence="1">
    <location>
        <begin position="442"/>
        <end position="497"/>
    </location>
</feature>
<evidence type="ECO:0000313" key="3">
    <source>
        <dbReference type="EMBL" id="EGG21831.1"/>
    </source>
</evidence>
<reference evidence="4" key="1">
    <citation type="journal article" date="2011" name="Genome Res.">
        <title>Phylogeny-wide analysis of social amoeba genomes highlights ancient origins for complex intercellular communication.</title>
        <authorList>
            <person name="Heidel A.J."/>
            <person name="Lawal H.M."/>
            <person name="Felder M."/>
            <person name="Schilde C."/>
            <person name="Helps N.R."/>
            <person name="Tunggal B."/>
            <person name="Rivero F."/>
            <person name="John U."/>
            <person name="Schleicher M."/>
            <person name="Eichinger L."/>
            <person name="Platzer M."/>
            <person name="Noegel A.A."/>
            <person name="Schaap P."/>
            <person name="Gloeckner G."/>
        </authorList>
    </citation>
    <scope>NUCLEOTIDE SEQUENCE [LARGE SCALE GENOMIC DNA]</scope>
    <source>
        <strain evidence="4">SH3</strain>
    </source>
</reference>
<evidence type="ECO:0000256" key="2">
    <source>
        <dbReference type="SAM" id="MobiDB-lite"/>
    </source>
</evidence>
<sequence length="942" mass="109263">MDQVKESLDSIMQRAPHLITTEKKKRIAATFQQLQDENKSLKGEKKNLNNKINEETDLLQVLMDQAQGLKKILGEKDAEISHLNQTVKDNIESIEEHKNEIQEKIKEIENKNQEMEENKIQAIERQEVLKKELEQLKLDCKQLNVEMEDLEAQMEQEKSISSGLRGELERLIESNKQQTAQLQQSIDEHLETIKSHVQSIQSLENVVKEKEMLLESKQQTVDTQLQTIEQLEQQTTQLQQNIDSHLTTIGSHLSTIETLELTVKNHQHTIEEKEKTAVELGNTVGQLQEAISELEQAKQSLDNHLEQVCEQKKVLEQSVQELNSKVTEVEKERDEEKVQLAELESQIQGMNEAIKQDASTKTEIERKLADITIKYEELNKLVMQEQSTNEQLTTDKDLLKAENESIQLDVENMSAELANRASQINELSLIRANLNMEIEGVRRSHIKEMEELTEQLAQLQQEHEQAKNQLAQKTVDLETADKDKQALEAKIDTLSTAAQETHVEQEKQKLTVLQLESNLREKTSECLLLNRTQQELEYLKETLREENKSIRDMISSGNAGLDERLAEKDELQKRIHSLDLQLMEKNNSLEDVQKEVRSRDDKIVQLNIEMEELRSTLAIEKKHNQEELDKNKQERDYISKRHLEEQVDKEQATEMVVTDLKNIIDRINSDKDLMEKELGTFAQRLSEQSEKVHEVEQKNIELQKEIDAIVQTRDNLIRELDEQQTKNSIADGASRVYEDRLAEVRSTYDTEMQNFQKQLKDERQAWEARRWETVAELEQEKNKTKKVQEELLEERRRLGVVSKTVGKFLDEEEAANENITPESFYAMLEAARKELLEGFHHRKSYYDDEDLLSQLHMEREARRLAETQVEHFAVLLEKKRLELMSLKPPERNGSQSSGERGGGSFSFISNLTKTFKDYNSGGNEDGANKNFLKRTFTGPIKK</sequence>
<evidence type="ECO:0000256" key="1">
    <source>
        <dbReference type="SAM" id="Coils"/>
    </source>
</evidence>
<dbReference type="KEGG" id="dfa:DFA_01717"/>
<dbReference type="OrthoDB" id="10255522at2759"/>
<dbReference type="OMA" id="QEDDCHG"/>
<organism evidence="3 4">
    <name type="scientific">Cavenderia fasciculata</name>
    <name type="common">Slime mold</name>
    <name type="synonym">Dictyostelium fasciculatum</name>
    <dbReference type="NCBI Taxonomy" id="261658"/>
    <lineage>
        <taxon>Eukaryota</taxon>
        <taxon>Amoebozoa</taxon>
        <taxon>Evosea</taxon>
        <taxon>Eumycetozoa</taxon>
        <taxon>Dictyostelia</taxon>
        <taxon>Acytosteliales</taxon>
        <taxon>Cavenderiaceae</taxon>
        <taxon>Cavenderia</taxon>
    </lineage>
</organism>
<feature type="region of interest" description="Disordered" evidence="2">
    <location>
        <begin position="886"/>
        <end position="905"/>
    </location>
</feature>
<keyword evidence="4" id="KW-1185">Reference proteome</keyword>